<name>A0A6A7B326_9PLEO</name>
<dbReference type="Proteomes" id="UP000799423">
    <property type="component" value="Unassembled WGS sequence"/>
</dbReference>
<dbReference type="AlphaFoldDB" id="A0A6A7B326"/>
<feature type="compositionally biased region" description="Polar residues" evidence="1">
    <location>
        <begin position="200"/>
        <end position="237"/>
    </location>
</feature>
<feature type="compositionally biased region" description="Basic and acidic residues" evidence="1">
    <location>
        <begin position="75"/>
        <end position="88"/>
    </location>
</feature>
<feature type="region of interest" description="Disordered" evidence="1">
    <location>
        <begin position="1"/>
        <end position="278"/>
    </location>
</feature>
<keyword evidence="3" id="KW-1185">Reference proteome</keyword>
<organism evidence="2 3">
    <name type="scientific">Plenodomus tracheiphilus IPT5</name>
    <dbReference type="NCBI Taxonomy" id="1408161"/>
    <lineage>
        <taxon>Eukaryota</taxon>
        <taxon>Fungi</taxon>
        <taxon>Dikarya</taxon>
        <taxon>Ascomycota</taxon>
        <taxon>Pezizomycotina</taxon>
        <taxon>Dothideomycetes</taxon>
        <taxon>Pleosporomycetidae</taxon>
        <taxon>Pleosporales</taxon>
        <taxon>Pleosporineae</taxon>
        <taxon>Leptosphaeriaceae</taxon>
        <taxon>Plenodomus</taxon>
    </lineage>
</organism>
<protein>
    <submittedName>
        <fullName evidence="2">Uncharacterized protein</fullName>
    </submittedName>
</protein>
<accession>A0A6A7B326</accession>
<evidence type="ECO:0000313" key="3">
    <source>
        <dbReference type="Proteomes" id="UP000799423"/>
    </source>
</evidence>
<feature type="compositionally biased region" description="Basic residues" evidence="1">
    <location>
        <begin position="53"/>
        <end position="63"/>
    </location>
</feature>
<feature type="compositionally biased region" description="Polar residues" evidence="1">
    <location>
        <begin position="177"/>
        <end position="188"/>
    </location>
</feature>
<evidence type="ECO:0000256" key="1">
    <source>
        <dbReference type="SAM" id="MobiDB-lite"/>
    </source>
</evidence>
<feature type="compositionally biased region" description="Polar residues" evidence="1">
    <location>
        <begin position="260"/>
        <end position="273"/>
    </location>
</feature>
<feature type="compositionally biased region" description="Polar residues" evidence="1">
    <location>
        <begin position="148"/>
        <end position="162"/>
    </location>
</feature>
<reference evidence="2" key="1">
    <citation type="submission" date="2020-01" db="EMBL/GenBank/DDBJ databases">
        <authorList>
            <consortium name="DOE Joint Genome Institute"/>
            <person name="Haridas S."/>
            <person name="Albert R."/>
            <person name="Binder M."/>
            <person name="Bloem J."/>
            <person name="Labutti K."/>
            <person name="Salamov A."/>
            <person name="Andreopoulos B."/>
            <person name="Baker S.E."/>
            <person name="Barry K."/>
            <person name="Bills G."/>
            <person name="Bluhm B.H."/>
            <person name="Cannon C."/>
            <person name="Castanera R."/>
            <person name="Culley D.E."/>
            <person name="Daum C."/>
            <person name="Ezra D."/>
            <person name="Gonzalez J.B."/>
            <person name="Henrissat B."/>
            <person name="Kuo A."/>
            <person name="Liang C."/>
            <person name="Lipzen A."/>
            <person name="Lutzoni F."/>
            <person name="Magnuson J."/>
            <person name="Mondo S."/>
            <person name="Nolan M."/>
            <person name="Ohm R."/>
            <person name="Pangilinan J."/>
            <person name="Park H.-J."/>
            <person name="Ramirez L."/>
            <person name="Alfaro M."/>
            <person name="Sun H."/>
            <person name="Tritt A."/>
            <person name="Yoshinaga Y."/>
            <person name="Zwiers L.-H."/>
            <person name="Turgeon B.G."/>
            <person name="Goodwin S.B."/>
            <person name="Spatafora J.W."/>
            <person name="Crous P.W."/>
            <person name="Grigoriev I.V."/>
        </authorList>
    </citation>
    <scope>NUCLEOTIDE SEQUENCE</scope>
    <source>
        <strain evidence="2">IPT5</strain>
    </source>
</reference>
<feature type="compositionally biased region" description="Low complexity" evidence="1">
    <location>
        <begin position="111"/>
        <end position="132"/>
    </location>
</feature>
<feature type="region of interest" description="Disordered" evidence="1">
    <location>
        <begin position="320"/>
        <end position="348"/>
    </location>
</feature>
<proteinExistence type="predicted"/>
<dbReference type="EMBL" id="MU006311">
    <property type="protein sequence ID" value="KAF2849584.1"/>
    <property type="molecule type" value="Genomic_DNA"/>
</dbReference>
<evidence type="ECO:0000313" key="2">
    <source>
        <dbReference type="EMBL" id="KAF2849584.1"/>
    </source>
</evidence>
<gene>
    <name evidence="2" type="ORF">T440DRAFT_130423</name>
</gene>
<dbReference type="OrthoDB" id="3688221at2759"/>
<sequence>MTTPSPRPSDLTLGNPGPSSSFLKQLLNEINGEENPAPARRDPSQRTTPAFRPRSHGSRKRRSSVWVGGATIAQDARDKLRVADEARLRRASLQGTDGTPALGPTPRLIRPRSPASSSSSGSSMMDVRSSDSSLKKLGKTSAPRSLLRGSSSNAASPRQRPNLSGLRMPPAQFLVPPSTSAERANSPRSPLIFCDIDSDISLTPSDTEPPTSAATDDSTQASTWSASNPSNRGSYKSISPGKRDCETFGQPRMPAKKLRNSTLPETQSTTLESRTSRKLGDDNRRLIRNAEFIERAAALPESISAEELVILPELSSFRPDATPTTPVRPGSRRASMAEKSPCPSPETPSWARSLHLIDTDVSIYKGQANPWRDNSLCLYCFSRHGKFSKVLPLGYEVCGSDAVLESHYWEPTA</sequence>